<evidence type="ECO:0000256" key="1">
    <source>
        <dbReference type="ARBA" id="ARBA00004236"/>
    </source>
</evidence>
<dbReference type="Pfam" id="PF05038">
    <property type="entry name" value="Cytochrom_B558a"/>
    <property type="match status" value="1"/>
</dbReference>
<sequence>MGKIEWAMWANEQAIASSCVTALGGFIAAIGQFKNWQIGVYAIAAGVLTFALEYPRGKRQKGTSYERSFQRPLTIIVSQGRLLTRNYFVRFVLYLALSVPCCFVLPTLLGALCLMISGFIYLLAAVKGEEWHPVEAKKDEPGPKTIQEPKRPPPRRPETSGTPGAVESAQVNNRV</sequence>
<protein>
    <recommendedName>
        <fullName evidence="3">Cytochrome b-245 light chain</fullName>
    </recommendedName>
    <alternativeName>
        <fullName evidence="11">Cytochrome b(558) alpha chain</fullName>
    </alternativeName>
    <alternativeName>
        <fullName evidence="10">Cytochrome b558 subunit alpha</fullName>
    </alternativeName>
    <alternativeName>
        <fullName evidence="13">Neutrophil cytochrome b 22 kDa polypeptide</fullName>
    </alternativeName>
    <alternativeName>
        <fullName evidence="12">Superoxide-generating NADPH oxidase light chain subunit</fullName>
    </alternativeName>
    <alternativeName>
        <fullName evidence="8">p22 phagocyte B-cytochrome</fullName>
    </alternativeName>
    <alternativeName>
        <fullName evidence="9">p22-phox</fullName>
    </alternativeName>
</protein>
<keyword evidence="5 16" id="KW-0812">Transmembrane</keyword>
<evidence type="ECO:0000313" key="18">
    <source>
        <dbReference type="RefSeq" id="XP_005096802.1"/>
    </source>
</evidence>
<evidence type="ECO:0000256" key="6">
    <source>
        <dbReference type="ARBA" id="ARBA00022989"/>
    </source>
</evidence>
<keyword evidence="7 16" id="KW-0472">Membrane</keyword>
<name>A0ABM0JM00_APLCA</name>
<evidence type="ECO:0000313" key="17">
    <source>
        <dbReference type="Proteomes" id="UP000694888"/>
    </source>
</evidence>
<accession>A0ABM0JM00</accession>
<keyword evidence="4" id="KW-1003">Cell membrane</keyword>
<dbReference type="Proteomes" id="UP000694888">
    <property type="component" value="Unplaced"/>
</dbReference>
<evidence type="ECO:0000256" key="8">
    <source>
        <dbReference type="ARBA" id="ARBA00030106"/>
    </source>
</evidence>
<feature type="compositionally biased region" description="Basic and acidic residues" evidence="15">
    <location>
        <begin position="134"/>
        <end position="158"/>
    </location>
</feature>
<reference evidence="18" key="1">
    <citation type="submission" date="2025-08" db="UniProtKB">
        <authorList>
            <consortium name="RefSeq"/>
        </authorList>
    </citation>
    <scope>IDENTIFICATION</scope>
</reference>
<feature type="transmembrane region" description="Helical" evidence="16">
    <location>
        <begin position="36"/>
        <end position="54"/>
    </location>
</feature>
<dbReference type="PANTHER" id="PTHR15168">
    <property type="entry name" value="CYTOCHROME B-245 LIGHT CHAIN"/>
    <property type="match status" value="1"/>
</dbReference>
<evidence type="ECO:0000256" key="11">
    <source>
        <dbReference type="ARBA" id="ARBA00031995"/>
    </source>
</evidence>
<evidence type="ECO:0000256" key="7">
    <source>
        <dbReference type="ARBA" id="ARBA00023136"/>
    </source>
</evidence>
<keyword evidence="17" id="KW-1185">Reference proteome</keyword>
<keyword evidence="6 16" id="KW-1133">Transmembrane helix</keyword>
<feature type="transmembrane region" description="Helical" evidence="16">
    <location>
        <begin position="12"/>
        <end position="30"/>
    </location>
</feature>
<evidence type="ECO:0000256" key="2">
    <source>
        <dbReference type="ARBA" id="ARBA00010590"/>
    </source>
</evidence>
<evidence type="ECO:0000256" key="9">
    <source>
        <dbReference type="ARBA" id="ARBA00030298"/>
    </source>
</evidence>
<evidence type="ECO:0000256" key="3">
    <source>
        <dbReference type="ARBA" id="ARBA00017733"/>
    </source>
</evidence>
<evidence type="ECO:0000256" key="14">
    <source>
        <dbReference type="ARBA" id="ARBA00050017"/>
    </source>
</evidence>
<gene>
    <name evidence="18" type="primary">LOC101862409</name>
</gene>
<comment type="subcellular location">
    <subcellularLocation>
        <location evidence="1">Cell membrane</location>
    </subcellularLocation>
</comment>
<feature type="transmembrane region" description="Helical" evidence="16">
    <location>
        <begin position="91"/>
        <end position="124"/>
    </location>
</feature>
<dbReference type="PANTHER" id="PTHR15168:SF0">
    <property type="entry name" value="CYTOCHROME B-245 LIGHT CHAIN"/>
    <property type="match status" value="1"/>
</dbReference>
<proteinExistence type="inferred from homology"/>
<comment type="subunit">
    <text evidence="14">Component of the phagocyte NADPH oxidase core complex/cytochrome b558 complex, composed of CYBB (heavy chain (beta)) and CYBA (light chain (alpha)). Component of the phagocyte NADPH oxidase complex composed of an obligatory core heterodimer formed by the membrane proteins CYBA and CYBB and the cytosolic regulatory subunits NCF1/p47-phox, NCF2/p67-phox, NCF4/p40-phox and the small GTPase RAC1 or RAC2. Interacts with NCF1 (via SH3 domain). Interacts with SH3PXD2A. Interacts with DUOX1, DUOX2 and TPO. Interacts with NOX4; this interaction mediates superoxide generation. Interacts with calprotectin (S100A8/9). Interacts with GBP7. Interacts with NOXO1. Forms a heterodimer with NOX3 and is essential for activity and cell membrane localization of NOX3. Interacts with NOX1.</text>
</comment>
<dbReference type="RefSeq" id="XP_005096802.1">
    <property type="nucleotide sequence ID" value="XM_005096745.3"/>
</dbReference>
<evidence type="ECO:0000256" key="13">
    <source>
        <dbReference type="ARBA" id="ARBA00033347"/>
    </source>
</evidence>
<feature type="region of interest" description="Disordered" evidence="15">
    <location>
        <begin position="134"/>
        <end position="175"/>
    </location>
</feature>
<evidence type="ECO:0000256" key="10">
    <source>
        <dbReference type="ARBA" id="ARBA00031067"/>
    </source>
</evidence>
<evidence type="ECO:0000256" key="15">
    <source>
        <dbReference type="SAM" id="MobiDB-lite"/>
    </source>
</evidence>
<evidence type="ECO:0000256" key="5">
    <source>
        <dbReference type="ARBA" id="ARBA00022692"/>
    </source>
</evidence>
<evidence type="ECO:0000256" key="16">
    <source>
        <dbReference type="SAM" id="Phobius"/>
    </source>
</evidence>
<organism evidence="17 18">
    <name type="scientific">Aplysia californica</name>
    <name type="common">California sea hare</name>
    <dbReference type="NCBI Taxonomy" id="6500"/>
    <lineage>
        <taxon>Eukaryota</taxon>
        <taxon>Metazoa</taxon>
        <taxon>Spiralia</taxon>
        <taxon>Lophotrochozoa</taxon>
        <taxon>Mollusca</taxon>
        <taxon>Gastropoda</taxon>
        <taxon>Heterobranchia</taxon>
        <taxon>Euthyneura</taxon>
        <taxon>Tectipleura</taxon>
        <taxon>Aplysiida</taxon>
        <taxon>Aplysioidea</taxon>
        <taxon>Aplysiidae</taxon>
        <taxon>Aplysia</taxon>
    </lineage>
</organism>
<dbReference type="GeneID" id="101862409"/>
<evidence type="ECO:0000256" key="12">
    <source>
        <dbReference type="ARBA" id="ARBA00032067"/>
    </source>
</evidence>
<evidence type="ECO:0000256" key="4">
    <source>
        <dbReference type="ARBA" id="ARBA00022475"/>
    </source>
</evidence>
<dbReference type="InterPro" id="IPR007732">
    <property type="entry name" value="Cyt_b558_asu"/>
</dbReference>
<comment type="similarity">
    <text evidence="2">Belongs to the p22phox family.</text>
</comment>